<evidence type="ECO:0000313" key="2">
    <source>
        <dbReference type="EMBL" id="KAK8232055.1"/>
    </source>
</evidence>
<feature type="region of interest" description="Disordered" evidence="1">
    <location>
        <begin position="134"/>
        <end position="188"/>
    </location>
</feature>
<accession>A0ABR1YKN5</accession>
<organism evidence="2 3">
    <name type="scientific">Phyllosticta capitalensis</name>
    <dbReference type="NCBI Taxonomy" id="121624"/>
    <lineage>
        <taxon>Eukaryota</taxon>
        <taxon>Fungi</taxon>
        <taxon>Dikarya</taxon>
        <taxon>Ascomycota</taxon>
        <taxon>Pezizomycotina</taxon>
        <taxon>Dothideomycetes</taxon>
        <taxon>Dothideomycetes incertae sedis</taxon>
        <taxon>Botryosphaeriales</taxon>
        <taxon>Phyllostictaceae</taxon>
        <taxon>Phyllosticta</taxon>
    </lineage>
</organism>
<dbReference type="EMBL" id="JBBWRZ010000007">
    <property type="protein sequence ID" value="KAK8232055.1"/>
    <property type="molecule type" value="Genomic_DNA"/>
</dbReference>
<gene>
    <name evidence="2" type="ORF">HDK90DRAFT_512024</name>
</gene>
<feature type="region of interest" description="Disordered" evidence="1">
    <location>
        <begin position="1"/>
        <end position="22"/>
    </location>
</feature>
<dbReference type="Proteomes" id="UP001492380">
    <property type="component" value="Unassembled WGS sequence"/>
</dbReference>
<comment type="caution">
    <text evidence="2">The sequence shown here is derived from an EMBL/GenBank/DDBJ whole genome shotgun (WGS) entry which is preliminary data.</text>
</comment>
<protein>
    <submittedName>
        <fullName evidence="2">Uncharacterized protein</fullName>
    </submittedName>
</protein>
<proteinExistence type="predicted"/>
<reference evidence="2 3" key="1">
    <citation type="submission" date="2024-04" db="EMBL/GenBank/DDBJ databases">
        <title>Phyllosticta paracitricarpa is synonymous to the EU quarantine fungus P. citricarpa based on phylogenomic analyses.</title>
        <authorList>
            <consortium name="Lawrence Berkeley National Laboratory"/>
            <person name="Van Ingen-Buijs V.A."/>
            <person name="Van Westerhoven A.C."/>
            <person name="Haridas S."/>
            <person name="Skiadas P."/>
            <person name="Martin F."/>
            <person name="Groenewald J.Z."/>
            <person name="Crous P.W."/>
            <person name="Seidl M.F."/>
        </authorList>
    </citation>
    <scope>NUCLEOTIDE SEQUENCE [LARGE SCALE GENOMIC DNA]</scope>
    <source>
        <strain evidence="2 3">CBS 123374</strain>
    </source>
</reference>
<evidence type="ECO:0000313" key="3">
    <source>
        <dbReference type="Proteomes" id="UP001492380"/>
    </source>
</evidence>
<evidence type="ECO:0000256" key="1">
    <source>
        <dbReference type="SAM" id="MobiDB-lite"/>
    </source>
</evidence>
<feature type="compositionally biased region" description="Basic and acidic residues" evidence="1">
    <location>
        <begin position="154"/>
        <end position="165"/>
    </location>
</feature>
<feature type="compositionally biased region" description="Acidic residues" evidence="1">
    <location>
        <begin position="166"/>
        <end position="182"/>
    </location>
</feature>
<feature type="compositionally biased region" description="Low complexity" evidence="1">
    <location>
        <begin position="1"/>
        <end position="21"/>
    </location>
</feature>
<feature type="region of interest" description="Disordered" evidence="1">
    <location>
        <begin position="47"/>
        <end position="75"/>
    </location>
</feature>
<sequence>MGKTFPTDLSDTSSSTLKPTLYHSSTNAVPASVKNNHVMTPMNIREKGNNPNVPTHYTDLSKASPGRSDDETRIKRDIRANNDLRRRLAVGELERRIAIEAAIDNLGHSREEAVELIDRLKELKMDLSAFVHNTSAAKERSQKKHASGNSTSKGGRENEGDLSEKEEGDYDGEENNDDDEEEWRLWCE</sequence>
<keyword evidence="3" id="KW-1185">Reference proteome</keyword>
<name>A0ABR1YKN5_9PEZI</name>